<dbReference type="FunFam" id="1.10.3720.10:FF:000001">
    <property type="entry name" value="Glycine betaine ABC transporter, permease"/>
    <property type="match status" value="1"/>
</dbReference>
<feature type="transmembrane region" description="Helical" evidence="6">
    <location>
        <begin position="50"/>
        <end position="71"/>
    </location>
</feature>
<dbReference type="GO" id="GO:0031460">
    <property type="term" value="P:glycine betaine transport"/>
    <property type="evidence" value="ECO:0007669"/>
    <property type="project" value="UniProtKB-ARBA"/>
</dbReference>
<evidence type="ECO:0000256" key="6">
    <source>
        <dbReference type="RuleBase" id="RU363032"/>
    </source>
</evidence>
<gene>
    <name evidence="8" type="ordered locus">Dret_0769</name>
</gene>
<accession>C8X0W4</accession>
<feature type="transmembrane region" description="Helical" evidence="6">
    <location>
        <begin position="162"/>
        <end position="189"/>
    </location>
</feature>
<dbReference type="InterPro" id="IPR000515">
    <property type="entry name" value="MetI-like"/>
</dbReference>
<dbReference type="AlphaFoldDB" id="C8X0W4"/>
<feature type="transmembrane region" description="Helical" evidence="6">
    <location>
        <begin position="83"/>
        <end position="108"/>
    </location>
</feature>
<reference evidence="9" key="1">
    <citation type="submission" date="2009-09" db="EMBL/GenBank/DDBJ databases">
        <title>The complete chromosome of Desulfohalobium retbaense DSM 5692.</title>
        <authorList>
            <consortium name="US DOE Joint Genome Institute (JGI-PGF)"/>
            <person name="Lucas S."/>
            <person name="Copeland A."/>
            <person name="Lapidus A."/>
            <person name="Glavina del Rio T."/>
            <person name="Dalin E."/>
            <person name="Tice H."/>
            <person name="Bruce D."/>
            <person name="Goodwin L."/>
            <person name="Pitluck S."/>
            <person name="Kyrpides N."/>
            <person name="Mavromatis K."/>
            <person name="Ivanova N."/>
            <person name="Mikhailova N."/>
            <person name="Munk A.C."/>
            <person name="Brettin T."/>
            <person name="Detter J.C."/>
            <person name="Han C."/>
            <person name="Tapia R."/>
            <person name="Larimer F."/>
            <person name="Land M."/>
            <person name="Hauser L."/>
            <person name="Markowitz V."/>
            <person name="Cheng J.-F."/>
            <person name="Hugenholtz P."/>
            <person name="Woyke T."/>
            <person name="Wu D."/>
            <person name="Spring S."/>
            <person name="Klenk H.-P."/>
            <person name="Eisen J.A."/>
        </authorList>
    </citation>
    <scope>NUCLEOTIDE SEQUENCE [LARGE SCALE GENOMIC DNA]</scope>
    <source>
        <strain evidence="9">DSM 5692</strain>
    </source>
</reference>
<dbReference type="EMBL" id="CP001734">
    <property type="protein sequence ID" value="ACV68061.1"/>
    <property type="molecule type" value="Genomic_DNA"/>
</dbReference>
<dbReference type="eggNOG" id="COG1174">
    <property type="taxonomic scope" value="Bacteria"/>
</dbReference>
<evidence type="ECO:0000256" key="2">
    <source>
        <dbReference type="ARBA" id="ARBA00022448"/>
    </source>
</evidence>
<dbReference type="InterPro" id="IPR051204">
    <property type="entry name" value="ABC_transp_perm/SBD"/>
</dbReference>
<name>C8X0W4_DESRD</name>
<dbReference type="Gene3D" id="1.10.3720.10">
    <property type="entry name" value="MetI-like"/>
    <property type="match status" value="1"/>
</dbReference>
<dbReference type="PANTHER" id="PTHR30177:SF4">
    <property type="entry name" value="OSMOPROTECTANT IMPORT PERMEASE PROTEIN OSMW"/>
    <property type="match status" value="1"/>
</dbReference>
<feature type="domain" description="ABC transmembrane type-1" evidence="7">
    <location>
        <begin position="46"/>
        <end position="227"/>
    </location>
</feature>
<evidence type="ECO:0000313" key="9">
    <source>
        <dbReference type="Proteomes" id="UP000001052"/>
    </source>
</evidence>
<organism evidence="8 9">
    <name type="scientific">Desulfohalobium retbaense (strain ATCC 49708 / DSM 5692 / JCM 16813 / HR100)</name>
    <dbReference type="NCBI Taxonomy" id="485915"/>
    <lineage>
        <taxon>Bacteria</taxon>
        <taxon>Pseudomonadati</taxon>
        <taxon>Thermodesulfobacteriota</taxon>
        <taxon>Desulfovibrionia</taxon>
        <taxon>Desulfovibrionales</taxon>
        <taxon>Desulfohalobiaceae</taxon>
        <taxon>Desulfohalobium</taxon>
    </lineage>
</organism>
<comment type="similarity">
    <text evidence="6">Belongs to the binding-protein-dependent transport system permease family.</text>
</comment>
<feature type="transmembrane region" description="Helical" evidence="6">
    <location>
        <begin position="209"/>
        <end position="235"/>
    </location>
</feature>
<evidence type="ECO:0000256" key="5">
    <source>
        <dbReference type="ARBA" id="ARBA00023136"/>
    </source>
</evidence>
<evidence type="ECO:0000256" key="3">
    <source>
        <dbReference type="ARBA" id="ARBA00022692"/>
    </source>
</evidence>
<comment type="subcellular location">
    <subcellularLocation>
        <location evidence="1 6">Cell membrane</location>
        <topology evidence="1 6">Multi-pass membrane protein</topology>
    </subcellularLocation>
</comment>
<dbReference type="CDD" id="cd06261">
    <property type="entry name" value="TM_PBP2"/>
    <property type="match status" value="1"/>
</dbReference>
<dbReference type="InterPro" id="IPR035906">
    <property type="entry name" value="MetI-like_sf"/>
</dbReference>
<dbReference type="RefSeq" id="WP_015751219.1">
    <property type="nucleotide sequence ID" value="NC_013223.1"/>
</dbReference>
<protein>
    <submittedName>
        <fullName evidence="8">Binding-protein-dependent transport systems inner membrane component</fullName>
    </submittedName>
</protein>
<dbReference type="SUPFAM" id="SSF161098">
    <property type="entry name" value="MetI-like"/>
    <property type="match status" value="1"/>
</dbReference>
<evidence type="ECO:0000256" key="1">
    <source>
        <dbReference type="ARBA" id="ARBA00004651"/>
    </source>
</evidence>
<proteinExistence type="inferred from homology"/>
<dbReference type="KEGG" id="drt:Dret_0769"/>
<keyword evidence="9" id="KW-1185">Reference proteome</keyword>
<reference evidence="8 9" key="2">
    <citation type="journal article" date="2010" name="Stand. Genomic Sci.">
        <title>Complete genome sequence of Desulfohalobium retbaense type strain (HR(100)).</title>
        <authorList>
            <person name="Spring S."/>
            <person name="Nolan M."/>
            <person name="Lapidus A."/>
            <person name="Glavina Del Rio T."/>
            <person name="Copeland A."/>
            <person name="Tice H."/>
            <person name="Cheng J.F."/>
            <person name="Lucas S."/>
            <person name="Land M."/>
            <person name="Chen F."/>
            <person name="Bruce D."/>
            <person name="Goodwin L."/>
            <person name="Pitluck S."/>
            <person name="Ivanova N."/>
            <person name="Mavromatis K."/>
            <person name="Mikhailova N."/>
            <person name="Pati A."/>
            <person name="Chen A."/>
            <person name="Palaniappan K."/>
            <person name="Hauser L."/>
            <person name="Chang Y.J."/>
            <person name="Jeffries C.D."/>
            <person name="Munk C."/>
            <person name="Kiss H."/>
            <person name="Chain P."/>
            <person name="Han C."/>
            <person name="Brettin T."/>
            <person name="Detter J.C."/>
            <person name="Schuler E."/>
            <person name="Goker M."/>
            <person name="Rohde M."/>
            <person name="Bristow J."/>
            <person name="Eisen J.A."/>
            <person name="Markowitz V."/>
            <person name="Hugenholtz P."/>
            <person name="Kyrpides N.C."/>
            <person name="Klenk H.P."/>
        </authorList>
    </citation>
    <scope>NUCLEOTIDE SEQUENCE [LARGE SCALE GENOMIC DNA]</scope>
    <source>
        <strain evidence="8 9">DSM 5692</strain>
    </source>
</reference>
<evidence type="ECO:0000259" key="7">
    <source>
        <dbReference type="PROSITE" id="PS50928"/>
    </source>
</evidence>
<keyword evidence="2 6" id="KW-0813">Transport</keyword>
<dbReference type="Pfam" id="PF00528">
    <property type="entry name" value="BPD_transp_1"/>
    <property type="match status" value="1"/>
</dbReference>
<dbReference type="HOGENOM" id="CLU_046113_7_0_7"/>
<dbReference type="Proteomes" id="UP000001052">
    <property type="component" value="Chromosome"/>
</dbReference>
<dbReference type="GO" id="GO:0005886">
    <property type="term" value="C:plasma membrane"/>
    <property type="evidence" value="ECO:0007669"/>
    <property type="project" value="UniProtKB-SubCell"/>
</dbReference>
<dbReference type="OrthoDB" id="9807047at2"/>
<dbReference type="PANTHER" id="PTHR30177">
    <property type="entry name" value="GLYCINE BETAINE/L-PROLINE TRANSPORT SYSTEM PERMEASE PROTEIN PROW"/>
    <property type="match status" value="1"/>
</dbReference>
<keyword evidence="5 6" id="KW-0472">Membrane</keyword>
<dbReference type="GO" id="GO:0055085">
    <property type="term" value="P:transmembrane transport"/>
    <property type="evidence" value="ECO:0007669"/>
    <property type="project" value="InterPro"/>
</dbReference>
<evidence type="ECO:0000256" key="4">
    <source>
        <dbReference type="ARBA" id="ARBA00022989"/>
    </source>
</evidence>
<dbReference type="STRING" id="485915.Dret_0769"/>
<keyword evidence="3 6" id="KW-0812">Transmembrane</keyword>
<sequence length="245" mass="26247">MSIILRKIYHTGLIALLLTLGVVAERVGLIEYLSDPYEYPYIVKLLYQHLYLVGVSMALATGLGLLIGIALTRRRLRRFAGVVMYIVSLGQTIPSLAVLALMMSVLGIGSRTAIFALFVYSILPIARNTLAGITSVSPAMIDAAKGMGMPDWRILLEVELPNAMTVILTGFRVALVINIGTTALAYLIGAGGLGDLIFTGINLMQTEKLLAGAIPTTLLALLGDFLCTILSLLLVSRGLRLADSQ</sequence>
<dbReference type="PROSITE" id="PS50928">
    <property type="entry name" value="ABC_TM1"/>
    <property type="match status" value="1"/>
</dbReference>
<evidence type="ECO:0000313" key="8">
    <source>
        <dbReference type="EMBL" id="ACV68061.1"/>
    </source>
</evidence>
<keyword evidence="4 6" id="KW-1133">Transmembrane helix</keyword>